<comment type="caution">
    <text evidence="3">The sequence shown here is derived from an EMBL/GenBank/DDBJ whole genome shotgun (WGS) entry which is preliminary data.</text>
</comment>
<name>A0AAN7BG76_9PEZI</name>
<feature type="domain" description="Zn(2)-C6 fungal-type" evidence="2">
    <location>
        <begin position="25"/>
        <end position="55"/>
    </location>
</feature>
<dbReference type="EMBL" id="MU865443">
    <property type="protein sequence ID" value="KAK4223044.1"/>
    <property type="molecule type" value="Genomic_DNA"/>
</dbReference>
<keyword evidence="1" id="KW-0539">Nucleus</keyword>
<dbReference type="Proteomes" id="UP001301958">
    <property type="component" value="Unassembled WGS sequence"/>
</dbReference>
<dbReference type="PANTHER" id="PTHR47657:SF11">
    <property type="entry name" value="FINGER DOMAIN PROTEIN, PUTATIVE (AFU_ORTHOLOGUE AFUA_1G01650)-RELATED"/>
    <property type="match status" value="1"/>
</dbReference>
<dbReference type="SMART" id="SM00066">
    <property type="entry name" value="GAL4"/>
    <property type="match status" value="1"/>
</dbReference>
<dbReference type="InterPro" id="IPR036864">
    <property type="entry name" value="Zn2-C6_fun-type_DNA-bd_sf"/>
</dbReference>
<protein>
    <recommendedName>
        <fullName evidence="2">Zn(2)-C6 fungal-type domain-containing protein</fullName>
    </recommendedName>
</protein>
<dbReference type="AlphaFoldDB" id="A0AAN7BG76"/>
<accession>A0AAN7BG76</accession>
<evidence type="ECO:0000259" key="2">
    <source>
        <dbReference type="PROSITE" id="PS50048"/>
    </source>
</evidence>
<reference evidence="3" key="1">
    <citation type="journal article" date="2023" name="Mol. Phylogenet. Evol.">
        <title>Genome-scale phylogeny and comparative genomics of the fungal order Sordariales.</title>
        <authorList>
            <person name="Hensen N."/>
            <person name="Bonometti L."/>
            <person name="Westerberg I."/>
            <person name="Brannstrom I.O."/>
            <person name="Guillou S."/>
            <person name="Cros-Aarteil S."/>
            <person name="Calhoun S."/>
            <person name="Haridas S."/>
            <person name="Kuo A."/>
            <person name="Mondo S."/>
            <person name="Pangilinan J."/>
            <person name="Riley R."/>
            <person name="LaButti K."/>
            <person name="Andreopoulos B."/>
            <person name="Lipzen A."/>
            <person name="Chen C."/>
            <person name="Yan M."/>
            <person name="Daum C."/>
            <person name="Ng V."/>
            <person name="Clum A."/>
            <person name="Steindorff A."/>
            <person name="Ohm R.A."/>
            <person name="Martin F."/>
            <person name="Silar P."/>
            <person name="Natvig D.O."/>
            <person name="Lalanne C."/>
            <person name="Gautier V."/>
            <person name="Ament-Velasquez S.L."/>
            <person name="Kruys A."/>
            <person name="Hutchinson M.I."/>
            <person name="Powell A.J."/>
            <person name="Barry K."/>
            <person name="Miller A.N."/>
            <person name="Grigoriev I.V."/>
            <person name="Debuchy R."/>
            <person name="Gladieux P."/>
            <person name="Hiltunen Thoren M."/>
            <person name="Johannesson H."/>
        </authorList>
    </citation>
    <scope>NUCLEOTIDE SEQUENCE</scope>
    <source>
        <strain evidence="3">CBS 990.96</strain>
    </source>
</reference>
<evidence type="ECO:0000256" key="1">
    <source>
        <dbReference type="ARBA" id="ARBA00023242"/>
    </source>
</evidence>
<dbReference type="InterPro" id="IPR001138">
    <property type="entry name" value="Zn2Cys6_DnaBD"/>
</dbReference>
<reference evidence="3" key="2">
    <citation type="submission" date="2023-05" db="EMBL/GenBank/DDBJ databases">
        <authorList>
            <consortium name="Lawrence Berkeley National Laboratory"/>
            <person name="Steindorff A."/>
            <person name="Hensen N."/>
            <person name="Bonometti L."/>
            <person name="Westerberg I."/>
            <person name="Brannstrom I.O."/>
            <person name="Guillou S."/>
            <person name="Cros-Aarteil S."/>
            <person name="Calhoun S."/>
            <person name="Haridas S."/>
            <person name="Kuo A."/>
            <person name="Mondo S."/>
            <person name="Pangilinan J."/>
            <person name="Riley R."/>
            <person name="Labutti K."/>
            <person name="Andreopoulos B."/>
            <person name="Lipzen A."/>
            <person name="Chen C."/>
            <person name="Yanf M."/>
            <person name="Daum C."/>
            <person name="Ng V."/>
            <person name="Clum A."/>
            <person name="Ohm R."/>
            <person name="Martin F."/>
            <person name="Silar P."/>
            <person name="Natvig D."/>
            <person name="Lalanne C."/>
            <person name="Gautier V."/>
            <person name="Ament-Velasquez S.L."/>
            <person name="Kruys A."/>
            <person name="Hutchinson M.I."/>
            <person name="Powell A.J."/>
            <person name="Barry K."/>
            <person name="Miller A.N."/>
            <person name="Grigoriev I.V."/>
            <person name="Debuchy R."/>
            <person name="Gladieux P."/>
            <person name="Thoren M.H."/>
            <person name="Johannesson H."/>
        </authorList>
    </citation>
    <scope>NUCLEOTIDE SEQUENCE</scope>
    <source>
        <strain evidence="3">CBS 990.96</strain>
    </source>
</reference>
<dbReference type="GO" id="GO:0000981">
    <property type="term" value="F:DNA-binding transcription factor activity, RNA polymerase II-specific"/>
    <property type="evidence" value="ECO:0007669"/>
    <property type="project" value="InterPro"/>
</dbReference>
<gene>
    <name evidence="3" type="ORF">QBC38DRAFT_517842</name>
</gene>
<dbReference type="Pfam" id="PF00172">
    <property type="entry name" value="Zn_clus"/>
    <property type="match status" value="1"/>
</dbReference>
<evidence type="ECO:0000313" key="3">
    <source>
        <dbReference type="EMBL" id="KAK4223044.1"/>
    </source>
</evidence>
<dbReference type="GO" id="GO:0008270">
    <property type="term" value="F:zinc ion binding"/>
    <property type="evidence" value="ECO:0007669"/>
    <property type="project" value="InterPro"/>
</dbReference>
<dbReference type="PANTHER" id="PTHR47657">
    <property type="entry name" value="STEROL REGULATORY ELEMENT-BINDING PROTEIN ECM22"/>
    <property type="match status" value="1"/>
</dbReference>
<dbReference type="CDD" id="cd00067">
    <property type="entry name" value="GAL4"/>
    <property type="match status" value="1"/>
</dbReference>
<organism evidence="3 4">
    <name type="scientific">Podospora fimiseda</name>
    <dbReference type="NCBI Taxonomy" id="252190"/>
    <lineage>
        <taxon>Eukaryota</taxon>
        <taxon>Fungi</taxon>
        <taxon>Dikarya</taxon>
        <taxon>Ascomycota</taxon>
        <taxon>Pezizomycotina</taxon>
        <taxon>Sordariomycetes</taxon>
        <taxon>Sordariomycetidae</taxon>
        <taxon>Sordariales</taxon>
        <taxon>Podosporaceae</taxon>
        <taxon>Podospora</taxon>
    </lineage>
</organism>
<proteinExistence type="predicted"/>
<dbReference type="PROSITE" id="PS00463">
    <property type="entry name" value="ZN2_CY6_FUNGAL_1"/>
    <property type="match status" value="1"/>
</dbReference>
<dbReference type="InterPro" id="IPR052400">
    <property type="entry name" value="Zn2-C6_fungal_TF"/>
</dbReference>
<dbReference type="SUPFAM" id="SSF57701">
    <property type="entry name" value="Zn2/Cys6 DNA-binding domain"/>
    <property type="match status" value="1"/>
</dbReference>
<keyword evidence="4" id="KW-1185">Reference proteome</keyword>
<dbReference type="Gene3D" id="4.10.240.10">
    <property type="entry name" value="Zn(2)-C6 fungal-type DNA-binding domain"/>
    <property type="match status" value="1"/>
</dbReference>
<dbReference type="PROSITE" id="PS50048">
    <property type="entry name" value="ZN2_CY6_FUNGAL_2"/>
    <property type="match status" value="1"/>
</dbReference>
<sequence length="428" mass="48428">MPRPTTKPTTDVTRIRKKHTKSRGGCQNCKLRRVKCDEAKPSCNTCQSFRVICSYNKLSTTTTTMQAFAEGMFLVDLTVTNPPSLSLNRQFLTMLNDHHAKQSDTTHFFQTSDLEILNRFHERTVLSIQADQPTNVYQREFVRLALQTPFLFHLVLTTTLLHDRQASSPLKITPQPSPEELFHLATGSSQFNQLLSLPSSHITSPQKDAIYFGAILLACTSFAQIDSQLPITSHFPFTSGEHDLSWLRFCCGKKAIHKLVDVPSRPDSALRTIAGDFTLPMGQSPVAGVDFHSDRKAMSNLPETLIKLLGLDFEGVTPSTNVYYTVTIFLGKMLALDLTFPGNVLVCLILISNFPVRFIELLEIKDPRALILLGYFYGKIVQSKRWWMMERPRVEGRAIVEYLRGYYGGDILGLEGLLEFPRRWCCEE</sequence>
<evidence type="ECO:0000313" key="4">
    <source>
        <dbReference type="Proteomes" id="UP001301958"/>
    </source>
</evidence>